<feature type="region of interest" description="Disordered" evidence="1">
    <location>
        <begin position="432"/>
        <end position="483"/>
    </location>
</feature>
<feature type="compositionally biased region" description="Polar residues" evidence="1">
    <location>
        <begin position="364"/>
        <end position="373"/>
    </location>
</feature>
<feature type="compositionally biased region" description="Low complexity" evidence="1">
    <location>
        <begin position="455"/>
        <end position="473"/>
    </location>
</feature>
<organism evidence="2 3">
    <name type="scientific">Bondarzewia mesenterica</name>
    <dbReference type="NCBI Taxonomy" id="1095465"/>
    <lineage>
        <taxon>Eukaryota</taxon>
        <taxon>Fungi</taxon>
        <taxon>Dikarya</taxon>
        <taxon>Basidiomycota</taxon>
        <taxon>Agaricomycotina</taxon>
        <taxon>Agaricomycetes</taxon>
        <taxon>Russulales</taxon>
        <taxon>Bondarzewiaceae</taxon>
        <taxon>Bondarzewia</taxon>
    </lineage>
</organism>
<feature type="compositionally biased region" description="Low complexity" evidence="1">
    <location>
        <begin position="388"/>
        <end position="402"/>
    </location>
</feature>
<dbReference type="EMBL" id="SGPL01000332">
    <property type="protein sequence ID" value="THH13707.1"/>
    <property type="molecule type" value="Genomic_DNA"/>
</dbReference>
<feature type="compositionally biased region" description="Acidic residues" evidence="1">
    <location>
        <begin position="376"/>
        <end position="385"/>
    </location>
</feature>
<accession>A0A4S4LP60</accession>
<feature type="region of interest" description="Disordered" evidence="1">
    <location>
        <begin position="349"/>
        <end position="402"/>
    </location>
</feature>
<dbReference type="AlphaFoldDB" id="A0A4S4LP60"/>
<dbReference type="Proteomes" id="UP000310158">
    <property type="component" value="Unassembled WGS sequence"/>
</dbReference>
<sequence>MPFSTVHPHCSNHFVISSSSAASSPTASHQVTDLVLSRSCCSHHKCGHLPFIPALESSWIPHKDLQFIDDTRPLLIDDSQLPRFIDHSHAYPSPPLTDSELRRTVPLPQVSVAPSDSSLFYPSMPDDPSIQFPPSPPSTYPLTPRSLPDTCGEPSVSLLSHNYVGDDLPMLETDAHVRLLDIVPYDRIDDADYVDWLTPLSPTWDLRFEQGAVPSGSVDESALMAEPPSCMPLTVMPIGDPMKGTEDGVNHNALQENQDTTLLPLQLDALWNDHSYGTADRSHEVDGSQLNVDDLDMNDAFNDQGFCLGDSELNLRLPPGDDSPHFMDLDLPLASPRHAMSNLPELDLFPQEQSSTGDDEVAPSSPSRRSFTSLPDMDEDEDEFSDTPQPSSPLSPSRRSFASLPDMDMDEVISPSRPTPSARLLSLPGAETDDDLIVPDSSHHADSEPPPPSDGPSLGLFVPIASADAAATAGSPPEEEPDLHFSDMARSRVDTTEFDKLISLRRRAWFLERNAKRTEQSFVEEAQRIAAGLRVSPPVPGALADVQLQAGLDPKGAIRRELQVAEARRAEARRVRKKEKERGKEVQALLRLKLGEDSTGVSVAPAADGSTVQRDGRGKVVICSFSQLVARMIFKRRDSSRLLANRNNSGENNKSPLSQTVLPDADCMDLE</sequence>
<evidence type="ECO:0000313" key="3">
    <source>
        <dbReference type="Proteomes" id="UP000310158"/>
    </source>
</evidence>
<comment type="caution">
    <text evidence="2">The sequence shown here is derived from an EMBL/GenBank/DDBJ whole genome shotgun (WGS) entry which is preliminary data.</text>
</comment>
<gene>
    <name evidence="2" type="ORF">EW146_g6542</name>
</gene>
<evidence type="ECO:0000313" key="2">
    <source>
        <dbReference type="EMBL" id="THH13707.1"/>
    </source>
</evidence>
<feature type="region of interest" description="Disordered" evidence="1">
    <location>
        <begin position="644"/>
        <end position="671"/>
    </location>
</feature>
<keyword evidence="3" id="KW-1185">Reference proteome</keyword>
<reference evidence="2 3" key="1">
    <citation type="submission" date="2019-02" db="EMBL/GenBank/DDBJ databases">
        <title>Genome sequencing of the rare red list fungi Bondarzewia mesenterica.</title>
        <authorList>
            <person name="Buettner E."/>
            <person name="Kellner H."/>
        </authorList>
    </citation>
    <scope>NUCLEOTIDE SEQUENCE [LARGE SCALE GENOMIC DNA]</scope>
    <source>
        <strain evidence="2 3">DSM 108281</strain>
    </source>
</reference>
<dbReference type="OrthoDB" id="3256408at2759"/>
<feature type="compositionally biased region" description="Polar residues" evidence="1">
    <location>
        <begin position="645"/>
        <end position="661"/>
    </location>
</feature>
<evidence type="ECO:0000256" key="1">
    <source>
        <dbReference type="SAM" id="MobiDB-lite"/>
    </source>
</evidence>
<name>A0A4S4LP60_9AGAM</name>
<feature type="region of interest" description="Disordered" evidence="1">
    <location>
        <begin position="123"/>
        <end position="144"/>
    </location>
</feature>
<proteinExistence type="predicted"/>
<protein>
    <submittedName>
        <fullName evidence="2">Uncharacterized protein</fullName>
    </submittedName>
</protein>